<evidence type="ECO:0000259" key="5">
    <source>
        <dbReference type="PROSITE" id="PS51078"/>
    </source>
</evidence>
<dbReference type="Gene3D" id="3.30.450.40">
    <property type="match status" value="1"/>
</dbReference>
<evidence type="ECO:0000256" key="2">
    <source>
        <dbReference type="ARBA" id="ARBA00023125"/>
    </source>
</evidence>
<reference evidence="6 7" key="1">
    <citation type="submission" date="2019-03" db="EMBL/GenBank/DDBJ databases">
        <title>Genomic Encyclopedia of Type Strains, Phase IV (KMG-IV): sequencing the most valuable type-strain genomes for metagenomic binning, comparative biology and taxonomic classification.</title>
        <authorList>
            <person name="Goeker M."/>
        </authorList>
    </citation>
    <scope>NUCLEOTIDE SEQUENCE [LARGE SCALE GENOMIC DNA]</scope>
    <source>
        <strain evidence="6 7">DSM 45934</strain>
    </source>
</reference>
<feature type="domain" description="IclR-ED" evidence="5">
    <location>
        <begin position="76"/>
        <end position="255"/>
    </location>
</feature>
<dbReference type="GO" id="GO:0003700">
    <property type="term" value="F:DNA-binding transcription factor activity"/>
    <property type="evidence" value="ECO:0007669"/>
    <property type="project" value="TreeGrafter"/>
</dbReference>
<comment type="caution">
    <text evidence="6">The sequence shown here is derived from an EMBL/GenBank/DDBJ whole genome shotgun (WGS) entry which is preliminary data.</text>
</comment>
<dbReference type="PANTHER" id="PTHR30136:SF24">
    <property type="entry name" value="HTH-TYPE TRANSCRIPTIONAL REPRESSOR ALLR"/>
    <property type="match status" value="1"/>
</dbReference>
<keyword evidence="7" id="KW-1185">Reference proteome</keyword>
<gene>
    <name evidence="6" type="ORF">EV192_103700</name>
</gene>
<dbReference type="GO" id="GO:0045892">
    <property type="term" value="P:negative regulation of DNA-templated transcription"/>
    <property type="evidence" value="ECO:0007669"/>
    <property type="project" value="TreeGrafter"/>
</dbReference>
<keyword evidence="1" id="KW-0805">Transcription regulation</keyword>
<dbReference type="PROSITE" id="PS51077">
    <property type="entry name" value="HTH_ICLR"/>
    <property type="match status" value="1"/>
</dbReference>
<keyword evidence="2" id="KW-0238">DNA-binding</keyword>
<protein>
    <submittedName>
        <fullName evidence="6">IclR family transcriptional regulator</fullName>
    </submittedName>
</protein>
<dbReference type="InterPro" id="IPR036390">
    <property type="entry name" value="WH_DNA-bd_sf"/>
</dbReference>
<dbReference type="InterPro" id="IPR029016">
    <property type="entry name" value="GAF-like_dom_sf"/>
</dbReference>
<dbReference type="SUPFAM" id="SSF55781">
    <property type="entry name" value="GAF domain-like"/>
    <property type="match status" value="1"/>
</dbReference>
<dbReference type="PANTHER" id="PTHR30136">
    <property type="entry name" value="HELIX-TURN-HELIX TRANSCRIPTIONAL REGULATOR, ICLR FAMILY"/>
    <property type="match status" value="1"/>
</dbReference>
<dbReference type="PROSITE" id="PS51078">
    <property type="entry name" value="ICLR_ED"/>
    <property type="match status" value="1"/>
</dbReference>
<dbReference type="SMART" id="SM00346">
    <property type="entry name" value="HTH_ICLR"/>
    <property type="match status" value="1"/>
</dbReference>
<dbReference type="RefSeq" id="WP_132116589.1">
    <property type="nucleotide sequence ID" value="NZ_SLWS01000003.1"/>
</dbReference>
<dbReference type="InterPro" id="IPR014757">
    <property type="entry name" value="Tscrpt_reg_IclR_C"/>
</dbReference>
<accession>A0A4R2JUZ9</accession>
<dbReference type="Pfam" id="PF01614">
    <property type="entry name" value="IclR_C"/>
    <property type="match status" value="1"/>
</dbReference>
<dbReference type="AlphaFoldDB" id="A0A4R2JUZ9"/>
<dbReference type="InterPro" id="IPR005471">
    <property type="entry name" value="Tscrpt_reg_IclR_N"/>
</dbReference>
<dbReference type="Pfam" id="PF09339">
    <property type="entry name" value="HTH_IclR"/>
    <property type="match status" value="1"/>
</dbReference>
<dbReference type="SUPFAM" id="SSF46785">
    <property type="entry name" value="Winged helix' DNA-binding domain"/>
    <property type="match status" value="1"/>
</dbReference>
<dbReference type="InterPro" id="IPR050707">
    <property type="entry name" value="HTH_MetabolicPath_Reg"/>
</dbReference>
<proteinExistence type="predicted"/>
<evidence type="ECO:0000256" key="3">
    <source>
        <dbReference type="ARBA" id="ARBA00023163"/>
    </source>
</evidence>
<evidence type="ECO:0000259" key="4">
    <source>
        <dbReference type="PROSITE" id="PS51077"/>
    </source>
</evidence>
<organism evidence="6 7">
    <name type="scientific">Actinocrispum wychmicini</name>
    <dbReference type="NCBI Taxonomy" id="1213861"/>
    <lineage>
        <taxon>Bacteria</taxon>
        <taxon>Bacillati</taxon>
        <taxon>Actinomycetota</taxon>
        <taxon>Actinomycetes</taxon>
        <taxon>Pseudonocardiales</taxon>
        <taxon>Pseudonocardiaceae</taxon>
        <taxon>Actinocrispum</taxon>
    </lineage>
</organism>
<evidence type="ECO:0000313" key="7">
    <source>
        <dbReference type="Proteomes" id="UP000295680"/>
    </source>
</evidence>
<dbReference type="Proteomes" id="UP000295680">
    <property type="component" value="Unassembled WGS sequence"/>
</dbReference>
<sequence length="263" mass="28229">MSQDAAVDIDVDPGNSVLGKLTLLLDAFSFDHPELSLSELVRRSGLHKPTVHRLCTELIHWGYLERHGIRYRLGIRLFEIGQRVCDQGLLRDAARPVMDELQRMTGGVVHLSVRSGTEVLYVEKITGRAQVQPSRIAGRMPMHCTASGKVLLAHGSPELVNAVLAGGLRRLTPYTITVPAQLTKALAQVRAAGFAKEFEETRHGYLSVAAPVRGAGHEVVAALSLTVPTVRADVPALARAVLRGAAEASARFAGAGRRAGVTA</sequence>
<feature type="domain" description="HTH iclR-type" evidence="4">
    <location>
        <begin position="15"/>
        <end position="75"/>
    </location>
</feature>
<dbReference type="GO" id="GO:0003677">
    <property type="term" value="F:DNA binding"/>
    <property type="evidence" value="ECO:0007669"/>
    <property type="project" value="UniProtKB-KW"/>
</dbReference>
<evidence type="ECO:0000313" key="6">
    <source>
        <dbReference type="EMBL" id="TCO61116.1"/>
    </source>
</evidence>
<keyword evidence="3" id="KW-0804">Transcription</keyword>
<dbReference type="InterPro" id="IPR036388">
    <property type="entry name" value="WH-like_DNA-bd_sf"/>
</dbReference>
<dbReference type="Gene3D" id="1.10.10.10">
    <property type="entry name" value="Winged helix-like DNA-binding domain superfamily/Winged helix DNA-binding domain"/>
    <property type="match status" value="1"/>
</dbReference>
<dbReference type="OrthoDB" id="60629at2"/>
<name>A0A4R2JUZ9_9PSEU</name>
<evidence type="ECO:0000256" key="1">
    <source>
        <dbReference type="ARBA" id="ARBA00023015"/>
    </source>
</evidence>
<dbReference type="EMBL" id="SLWS01000003">
    <property type="protein sequence ID" value="TCO61116.1"/>
    <property type="molecule type" value="Genomic_DNA"/>
</dbReference>